<evidence type="ECO:0000313" key="11">
    <source>
        <dbReference type="EMBL" id="PWJ30850.1"/>
    </source>
</evidence>
<dbReference type="PIRSF" id="PIRSF006603">
    <property type="entry name" value="DinF"/>
    <property type="match status" value="1"/>
</dbReference>
<dbReference type="PANTHER" id="PTHR43823:SF3">
    <property type="entry name" value="MULTIDRUG EXPORT PROTEIN MEPA"/>
    <property type="match status" value="1"/>
</dbReference>
<dbReference type="PANTHER" id="PTHR43823">
    <property type="entry name" value="SPORULATION PROTEIN YKVU"/>
    <property type="match status" value="1"/>
</dbReference>
<dbReference type="InterPro" id="IPR002528">
    <property type="entry name" value="MATE_fam"/>
</dbReference>
<dbReference type="GO" id="GO:0005886">
    <property type="term" value="C:plasma membrane"/>
    <property type="evidence" value="ECO:0007669"/>
    <property type="project" value="UniProtKB-SubCell"/>
</dbReference>
<keyword evidence="8 10" id="KW-0472">Membrane</keyword>
<feature type="transmembrane region" description="Helical" evidence="10">
    <location>
        <begin position="368"/>
        <end position="392"/>
    </location>
</feature>
<feature type="transmembrane region" description="Helical" evidence="10">
    <location>
        <begin position="442"/>
        <end position="460"/>
    </location>
</feature>
<feature type="transmembrane region" description="Helical" evidence="10">
    <location>
        <begin position="288"/>
        <end position="310"/>
    </location>
</feature>
<dbReference type="NCBIfam" id="TIGR00797">
    <property type="entry name" value="matE"/>
    <property type="match status" value="1"/>
</dbReference>
<keyword evidence="6 10" id="KW-0812">Transmembrane</keyword>
<feature type="transmembrane region" description="Helical" evidence="10">
    <location>
        <begin position="115"/>
        <end position="141"/>
    </location>
</feature>
<dbReference type="Pfam" id="PF01554">
    <property type="entry name" value="MatE"/>
    <property type="match status" value="2"/>
</dbReference>
<evidence type="ECO:0000256" key="4">
    <source>
        <dbReference type="ARBA" id="ARBA00022448"/>
    </source>
</evidence>
<feature type="transmembrane region" description="Helical" evidence="10">
    <location>
        <begin position="153"/>
        <end position="174"/>
    </location>
</feature>
<dbReference type="AlphaFoldDB" id="A0A2Y9BAU9"/>
<comment type="subcellular location">
    <subcellularLocation>
        <location evidence="1">Cell membrane</location>
        <topology evidence="1">Multi-pass membrane protein</topology>
    </subcellularLocation>
</comment>
<reference evidence="11 12" key="1">
    <citation type="submission" date="2018-05" db="EMBL/GenBank/DDBJ databases">
        <title>The Hungate 1000. A catalogue of reference genomes from the rumen microbiome.</title>
        <authorList>
            <person name="Kelly W."/>
        </authorList>
    </citation>
    <scope>NUCLEOTIDE SEQUENCE [LARGE SCALE GENOMIC DNA]</scope>
    <source>
        <strain evidence="11 12">NLAE-zl-C242</strain>
    </source>
</reference>
<dbReference type="InterPro" id="IPR048279">
    <property type="entry name" value="MdtK-like"/>
</dbReference>
<keyword evidence="12" id="KW-1185">Reference proteome</keyword>
<dbReference type="EMBL" id="QGDL01000003">
    <property type="protein sequence ID" value="PWJ30850.1"/>
    <property type="molecule type" value="Genomic_DNA"/>
</dbReference>
<feature type="transmembrane region" description="Helical" evidence="10">
    <location>
        <begin position="71"/>
        <end position="94"/>
    </location>
</feature>
<keyword evidence="9" id="KW-0046">Antibiotic resistance</keyword>
<dbReference type="CDD" id="cd13143">
    <property type="entry name" value="MATE_MepA_like"/>
    <property type="match status" value="1"/>
</dbReference>
<proteinExistence type="inferred from homology"/>
<keyword evidence="7 10" id="KW-1133">Transmembrane helix</keyword>
<evidence type="ECO:0000256" key="9">
    <source>
        <dbReference type="ARBA" id="ARBA00023251"/>
    </source>
</evidence>
<accession>A0A2Y9BAU9</accession>
<keyword evidence="5" id="KW-1003">Cell membrane</keyword>
<feature type="transmembrane region" description="Helical" evidence="10">
    <location>
        <begin position="252"/>
        <end position="276"/>
    </location>
</feature>
<evidence type="ECO:0000313" key="12">
    <source>
        <dbReference type="Proteomes" id="UP000245845"/>
    </source>
</evidence>
<evidence type="ECO:0000256" key="3">
    <source>
        <dbReference type="ARBA" id="ARBA00022106"/>
    </source>
</evidence>
<feature type="transmembrane region" description="Helical" evidence="10">
    <location>
        <begin position="30"/>
        <end position="51"/>
    </location>
</feature>
<feature type="transmembrane region" description="Helical" evidence="10">
    <location>
        <begin position="331"/>
        <end position="353"/>
    </location>
</feature>
<comment type="similarity">
    <text evidence="2">Belongs to the multi antimicrobial extrusion (MATE) (TC 2.A.66.1) family. MepA subfamily.</text>
</comment>
<organism evidence="11 12">
    <name type="scientific">Faecalicatena orotica</name>
    <dbReference type="NCBI Taxonomy" id="1544"/>
    <lineage>
        <taxon>Bacteria</taxon>
        <taxon>Bacillati</taxon>
        <taxon>Bacillota</taxon>
        <taxon>Clostridia</taxon>
        <taxon>Lachnospirales</taxon>
        <taxon>Lachnospiraceae</taxon>
        <taxon>Faecalicatena</taxon>
    </lineage>
</organism>
<evidence type="ECO:0000256" key="7">
    <source>
        <dbReference type="ARBA" id="ARBA00022989"/>
    </source>
</evidence>
<feature type="transmembrane region" description="Helical" evidence="10">
    <location>
        <begin position="212"/>
        <end position="231"/>
    </location>
</feature>
<evidence type="ECO:0000256" key="6">
    <source>
        <dbReference type="ARBA" id="ARBA00022692"/>
    </source>
</evidence>
<comment type="caution">
    <text evidence="11">The sequence shown here is derived from an EMBL/GenBank/DDBJ whole genome shotgun (WGS) entry which is preliminary data.</text>
</comment>
<protein>
    <recommendedName>
        <fullName evidence="3">Multidrug export protein MepA</fullName>
    </recommendedName>
</protein>
<feature type="transmembrane region" description="Helical" evidence="10">
    <location>
        <begin position="186"/>
        <end position="206"/>
    </location>
</feature>
<evidence type="ECO:0000256" key="8">
    <source>
        <dbReference type="ARBA" id="ARBA00023136"/>
    </source>
</evidence>
<evidence type="ECO:0000256" key="2">
    <source>
        <dbReference type="ARBA" id="ARBA00008417"/>
    </source>
</evidence>
<gene>
    <name evidence="11" type="ORF">A8806_103257</name>
</gene>
<name>A0A2Y9BAU9_9FIRM</name>
<dbReference type="InterPro" id="IPR051327">
    <property type="entry name" value="MATE_MepA_subfamily"/>
</dbReference>
<dbReference type="InterPro" id="IPR045070">
    <property type="entry name" value="MATE_MepA-like"/>
</dbReference>
<dbReference type="GO" id="GO:0042910">
    <property type="term" value="F:xenobiotic transmembrane transporter activity"/>
    <property type="evidence" value="ECO:0007669"/>
    <property type="project" value="InterPro"/>
</dbReference>
<dbReference type="GO" id="GO:0015297">
    <property type="term" value="F:antiporter activity"/>
    <property type="evidence" value="ECO:0007669"/>
    <property type="project" value="InterPro"/>
</dbReference>
<keyword evidence="4" id="KW-0813">Transport</keyword>
<feature type="transmembrane region" description="Helical" evidence="10">
    <location>
        <begin position="404"/>
        <end position="422"/>
    </location>
</feature>
<evidence type="ECO:0000256" key="5">
    <source>
        <dbReference type="ARBA" id="ARBA00022475"/>
    </source>
</evidence>
<evidence type="ECO:0000256" key="10">
    <source>
        <dbReference type="SAM" id="Phobius"/>
    </source>
</evidence>
<dbReference type="GO" id="GO:0046677">
    <property type="term" value="P:response to antibiotic"/>
    <property type="evidence" value="ECO:0007669"/>
    <property type="project" value="UniProtKB-KW"/>
</dbReference>
<dbReference type="Proteomes" id="UP000245845">
    <property type="component" value="Unassembled WGS sequence"/>
</dbReference>
<sequence length="472" mass="50824">MEENQKNGNEKDVKNMKQDEKLGTAHLGKLIAEMALPAVAAQIINVLYNIVDRIYIGHIHGYGDMALTGVGVTFPILMVISAFSAFAGMGGAPLASIQLGKKNYKEAEKILGNSVGLLLIFSVLLTVLFSVFKTPVLYAFGASDQTIIYAREYISIYLLGTVFVQFAVGLNTYISGQGNARTAMMSVLIGAVTNIILDPVLIFVFGMGVRGAALATIISQAISAAWVIRFLTSKKSVIRIRRKYIRLNAKTVGSIAALGVSPFIMQSTESLVMITLNSGLQKYGGDLYVGTMSIMSSIMQLIVVPVQGVSQGVQPIMSYNYGAGKLDRVKGAFIRMVSVCLAATVILAGIAIARPEIYARVFTGNKELISLTCSVMPVYFLGITIFGIQMACQSTFLALGQAKVSLVIALLRKVILLIPLAITLPKFMGVMGIYRAEPIADFTSVAVTVILFIITAKKILRKDEKDDMIGEA</sequence>
<evidence type="ECO:0000256" key="1">
    <source>
        <dbReference type="ARBA" id="ARBA00004651"/>
    </source>
</evidence>